<dbReference type="EMBL" id="CP000270">
    <property type="protein sequence ID" value="ABE32082.1"/>
    <property type="molecule type" value="Genomic_DNA"/>
</dbReference>
<keyword evidence="1" id="KW-0175">Coiled coil</keyword>
<feature type="coiled-coil region" evidence="1">
    <location>
        <begin position="314"/>
        <end position="341"/>
    </location>
</feature>
<keyword evidence="4" id="KW-1185">Reference proteome</keyword>
<organism evidence="3 4">
    <name type="scientific">Paraburkholderia xenovorans (strain LB400)</name>
    <dbReference type="NCBI Taxonomy" id="266265"/>
    <lineage>
        <taxon>Bacteria</taxon>
        <taxon>Pseudomonadati</taxon>
        <taxon>Pseudomonadota</taxon>
        <taxon>Betaproteobacteria</taxon>
        <taxon>Burkholderiales</taxon>
        <taxon>Burkholderiaceae</taxon>
        <taxon>Paraburkholderia</taxon>
    </lineage>
</organism>
<dbReference type="OrthoDB" id="8582835at2"/>
<reference evidence="3 4" key="1">
    <citation type="journal article" date="2006" name="Proc. Natl. Acad. Sci. U.S.A.">
        <title>Burkholderia xenovorans LB400 harbors a multi-replicon, 9.73-Mbp genome shaped for versatility.</title>
        <authorList>
            <person name="Chain P.S."/>
            <person name="Denef V.J."/>
            <person name="Konstantinidis K.T."/>
            <person name="Vergez L.M."/>
            <person name="Agullo L."/>
            <person name="Reyes V.L."/>
            <person name="Hauser L."/>
            <person name="Cordova M."/>
            <person name="Gomez L."/>
            <person name="Gonzalez M."/>
            <person name="Land M."/>
            <person name="Lao V."/>
            <person name="Larimer F."/>
            <person name="LiPuma J.J."/>
            <person name="Mahenthiralingam E."/>
            <person name="Malfatti S.A."/>
            <person name="Marx C.J."/>
            <person name="Parnell J.J."/>
            <person name="Ramette A."/>
            <person name="Richardson P."/>
            <person name="Seeger M."/>
            <person name="Smith D."/>
            <person name="Spilker T."/>
            <person name="Sul W.J."/>
            <person name="Tsoi T.V."/>
            <person name="Ulrich L.E."/>
            <person name="Zhulin I.B."/>
            <person name="Tiedje J.M."/>
        </authorList>
    </citation>
    <scope>NUCLEOTIDE SEQUENCE [LARGE SCALE GENOMIC DNA]</scope>
    <source>
        <strain evidence="3 4">LB400</strain>
    </source>
</reference>
<protein>
    <submittedName>
        <fullName evidence="3">Uncharacterized protein</fullName>
    </submittedName>
</protein>
<dbReference type="Proteomes" id="UP000001817">
    <property type="component" value="Chromosome 1"/>
</dbReference>
<evidence type="ECO:0000313" key="3">
    <source>
        <dbReference type="EMBL" id="ABE32082.1"/>
    </source>
</evidence>
<dbReference type="eggNOG" id="ENOG5033S1H">
    <property type="taxonomic scope" value="Bacteria"/>
</dbReference>
<dbReference type="STRING" id="266265.Bxe_A0852"/>
<evidence type="ECO:0000313" key="4">
    <source>
        <dbReference type="Proteomes" id="UP000001817"/>
    </source>
</evidence>
<dbReference type="KEGG" id="bxe:Bxe_A0852"/>
<dbReference type="RefSeq" id="WP_011489588.1">
    <property type="nucleotide sequence ID" value="NC_007951.1"/>
</dbReference>
<dbReference type="KEGG" id="bxb:DR64_3017"/>
<proteinExistence type="predicted"/>
<sequence length="429" mass="48434">MGFWSRVGSFIGEAASTVKRAANAAWETAKDVASRAVGWMAEEAEKFVEDVKHTWQIVKPYVEHIRAGLRTAAALTAEIPFLSAALLALDKGLGALTAFENSPIAKKVNEAIAWAIKLAQRWKKSTQGEQESERLSAEELRTAKRHQDDLRAAEREVDSEPLRHQMELASVINDFEIARTDLANAIDAAPANFEHYLRLRATQKLLGMADRTLRAAQTIDDISVDDIFLVRIASDLIKSNPELGKEAALRLDRLLQQRYGKKLTPFVFEELIASWAMRAEQLGKRWDEANRSFSKDKILLKRLTIARDIQDELSEEETLELANLEKNVPLLKQQLDDVARQQRDIERYTGAAEGFLQLLEKTPEQIEQEDREYLIEDGALVGKILIDCAQNNVPFNELDNEQQALVNDYANIFKRESQARTELLLKAAA</sequence>
<accession>Q13V07</accession>
<name>Q13V07_PARXL</name>
<feature type="compositionally biased region" description="Basic and acidic residues" evidence="2">
    <location>
        <begin position="131"/>
        <end position="157"/>
    </location>
</feature>
<evidence type="ECO:0000256" key="1">
    <source>
        <dbReference type="SAM" id="Coils"/>
    </source>
</evidence>
<dbReference type="AlphaFoldDB" id="Q13V07"/>
<gene>
    <name evidence="3" type="ORF">Bxe_A0852</name>
</gene>
<evidence type="ECO:0000256" key="2">
    <source>
        <dbReference type="SAM" id="MobiDB-lite"/>
    </source>
</evidence>
<feature type="region of interest" description="Disordered" evidence="2">
    <location>
        <begin position="127"/>
        <end position="157"/>
    </location>
</feature>
<dbReference type="PATRIC" id="fig|266265.5.peg.3730"/>